<dbReference type="EMBL" id="VSRR010007538">
    <property type="protein sequence ID" value="MPC47080.1"/>
    <property type="molecule type" value="Genomic_DNA"/>
</dbReference>
<proteinExistence type="predicted"/>
<protein>
    <submittedName>
        <fullName evidence="1">Uncharacterized protein</fullName>
    </submittedName>
</protein>
<dbReference type="AlphaFoldDB" id="A0A5B7FHL9"/>
<dbReference type="Proteomes" id="UP000324222">
    <property type="component" value="Unassembled WGS sequence"/>
</dbReference>
<organism evidence="1 2">
    <name type="scientific">Portunus trituberculatus</name>
    <name type="common">Swimming crab</name>
    <name type="synonym">Neptunus trituberculatus</name>
    <dbReference type="NCBI Taxonomy" id="210409"/>
    <lineage>
        <taxon>Eukaryota</taxon>
        <taxon>Metazoa</taxon>
        <taxon>Ecdysozoa</taxon>
        <taxon>Arthropoda</taxon>
        <taxon>Crustacea</taxon>
        <taxon>Multicrustacea</taxon>
        <taxon>Malacostraca</taxon>
        <taxon>Eumalacostraca</taxon>
        <taxon>Eucarida</taxon>
        <taxon>Decapoda</taxon>
        <taxon>Pleocyemata</taxon>
        <taxon>Brachyura</taxon>
        <taxon>Eubrachyura</taxon>
        <taxon>Portunoidea</taxon>
        <taxon>Portunidae</taxon>
        <taxon>Portuninae</taxon>
        <taxon>Portunus</taxon>
    </lineage>
</organism>
<name>A0A5B7FHL9_PORTR</name>
<gene>
    <name evidence="1" type="ORF">E2C01_040815</name>
</gene>
<reference evidence="1 2" key="1">
    <citation type="submission" date="2019-05" db="EMBL/GenBank/DDBJ databases">
        <title>Another draft genome of Portunus trituberculatus and its Hox gene families provides insights of decapod evolution.</title>
        <authorList>
            <person name="Jeong J.-H."/>
            <person name="Song I."/>
            <person name="Kim S."/>
            <person name="Choi T."/>
            <person name="Kim D."/>
            <person name="Ryu S."/>
            <person name="Kim W."/>
        </authorList>
    </citation>
    <scope>NUCLEOTIDE SEQUENCE [LARGE SCALE GENOMIC DNA]</scope>
    <source>
        <tissue evidence="1">Muscle</tissue>
    </source>
</reference>
<sequence>MYSSDMQEAYSALVRGTKAAAQCSEEGRRQGQWQGKRAVENAVHCHDDPRTHHKLAPDTDLFLTYPLLSHSQRSRCSCPQILNNNSSLNVA</sequence>
<accession>A0A5B7FHL9</accession>
<comment type="caution">
    <text evidence="1">The sequence shown here is derived from an EMBL/GenBank/DDBJ whole genome shotgun (WGS) entry which is preliminary data.</text>
</comment>
<keyword evidence="2" id="KW-1185">Reference proteome</keyword>
<evidence type="ECO:0000313" key="2">
    <source>
        <dbReference type="Proteomes" id="UP000324222"/>
    </source>
</evidence>
<evidence type="ECO:0000313" key="1">
    <source>
        <dbReference type="EMBL" id="MPC47080.1"/>
    </source>
</evidence>